<keyword evidence="4" id="KW-1185">Reference proteome</keyword>
<reference evidence="4" key="1">
    <citation type="journal article" date="2014" name="Proc. Natl. Acad. Sci. U.S.A.">
        <title>Extensive sampling of basidiomycete genomes demonstrates inadequacy of the white-rot/brown-rot paradigm for wood decay fungi.</title>
        <authorList>
            <person name="Riley R."/>
            <person name="Salamov A.A."/>
            <person name="Brown D.W."/>
            <person name="Nagy L.G."/>
            <person name="Floudas D."/>
            <person name="Held B.W."/>
            <person name="Levasseur A."/>
            <person name="Lombard V."/>
            <person name="Morin E."/>
            <person name="Otillar R."/>
            <person name="Lindquist E.A."/>
            <person name="Sun H."/>
            <person name="LaButti K.M."/>
            <person name="Schmutz J."/>
            <person name="Jabbour D."/>
            <person name="Luo H."/>
            <person name="Baker S.E."/>
            <person name="Pisabarro A.G."/>
            <person name="Walton J.D."/>
            <person name="Blanchette R.A."/>
            <person name="Henrissat B."/>
            <person name="Martin F."/>
            <person name="Cullen D."/>
            <person name="Hibbett D.S."/>
            <person name="Grigoriev I.V."/>
        </authorList>
    </citation>
    <scope>NUCLEOTIDE SEQUENCE [LARGE SCALE GENOMIC DNA]</scope>
    <source>
        <strain evidence="4">FD-172 SS1</strain>
    </source>
</reference>
<name>A0A067M6P9_BOTB1</name>
<keyword evidence="2" id="KW-1133">Transmembrane helix</keyword>
<dbReference type="Proteomes" id="UP000027195">
    <property type="component" value="Unassembled WGS sequence"/>
</dbReference>
<protein>
    <submittedName>
        <fullName evidence="3">Uncharacterized protein</fullName>
    </submittedName>
</protein>
<gene>
    <name evidence="3" type="ORF">BOTBODRAFT_608303</name>
</gene>
<sequence>MMNALGQNPCLVAAYLFSQCANQPWSIAALPPGSTASYPNPPQQYANLCQCNTVAYDLISACSVCQDHNVIQWVQWIQNCPANLTFTGIYTEVVPSQTSIPSYAYWDPTVLGFFNVTAAHALATEPPKKSDRKKMSIIFGAVFGGLGFLIIVSSLVVVYLIVRRSRRPPPNPAPTLPPPSRVTSPLMAPVMTIYDPDDPSTFPPPLTLPGWHVEAPAHQDASAPNPPQRRYSLLDTTPW</sequence>
<evidence type="ECO:0000256" key="1">
    <source>
        <dbReference type="SAM" id="MobiDB-lite"/>
    </source>
</evidence>
<dbReference type="OrthoDB" id="3362711at2759"/>
<dbReference type="EMBL" id="KL198105">
    <property type="protein sequence ID" value="KDQ07557.1"/>
    <property type="molecule type" value="Genomic_DNA"/>
</dbReference>
<dbReference type="HOGENOM" id="CLU_053888_2_0_1"/>
<evidence type="ECO:0000313" key="3">
    <source>
        <dbReference type="EMBL" id="KDQ07557.1"/>
    </source>
</evidence>
<evidence type="ECO:0000313" key="4">
    <source>
        <dbReference type="Proteomes" id="UP000027195"/>
    </source>
</evidence>
<dbReference type="AlphaFoldDB" id="A0A067M6P9"/>
<feature type="transmembrane region" description="Helical" evidence="2">
    <location>
        <begin position="137"/>
        <end position="162"/>
    </location>
</feature>
<keyword evidence="2" id="KW-0812">Transmembrane</keyword>
<keyword evidence="2" id="KW-0472">Membrane</keyword>
<feature type="region of interest" description="Disordered" evidence="1">
    <location>
        <begin position="197"/>
        <end position="239"/>
    </location>
</feature>
<accession>A0A067M6P9</accession>
<evidence type="ECO:0000256" key="2">
    <source>
        <dbReference type="SAM" id="Phobius"/>
    </source>
</evidence>
<proteinExistence type="predicted"/>
<dbReference type="InParanoid" id="A0A067M6P9"/>
<organism evidence="3 4">
    <name type="scientific">Botryobasidium botryosum (strain FD-172 SS1)</name>
    <dbReference type="NCBI Taxonomy" id="930990"/>
    <lineage>
        <taxon>Eukaryota</taxon>
        <taxon>Fungi</taxon>
        <taxon>Dikarya</taxon>
        <taxon>Basidiomycota</taxon>
        <taxon>Agaricomycotina</taxon>
        <taxon>Agaricomycetes</taxon>
        <taxon>Cantharellales</taxon>
        <taxon>Botryobasidiaceae</taxon>
        <taxon>Botryobasidium</taxon>
    </lineage>
</organism>